<evidence type="ECO:0000256" key="11">
    <source>
        <dbReference type="ARBA" id="ARBA00023136"/>
    </source>
</evidence>
<feature type="compositionally biased region" description="Polar residues" evidence="15">
    <location>
        <begin position="393"/>
        <end position="404"/>
    </location>
</feature>
<feature type="transmembrane region" description="Helical" evidence="16">
    <location>
        <begin position="12"/>
        <end position="41"/>
    </location>
</feature>
<accession>A0A4Y1R985</accession>
<dbReference type="PROSITE" id="PS50011">
    <property type="entry name" value="PROTEIN_KINASE_DOM"/>
    <property type="match status" value="1"/>
</dbReference>
<evidence type="ECO:0000256" key="6">
    <source>
        <dbReference type="ARBA" id="ARBA00022692"/>
    </source>
</evidence>
<gene>
    <name evidence="18" type="ORF">Prudu_010614</name>
</gene>
<dbReference type="InterPro" id="IPR000719">
    <property type="entry name" value="Prot_kinase_dom"/>
</dbReference>
<dbReference type="PANTHER" id="PTHR47982:SF20">
    <property type="entry name" value="NON-SPECIFIC SERINE_THREONINE PROTEIN KINASE"/>
    <property type="match status" value="1"/>
</dbReference>
<dbReference type="GO" id="GO:0005886">
    <property type="term" value="C:plasma membrane"/>
    <property type="evidence" value="ECO:0007669"/>
    <property type="project" value="UniProtKB-SubCell"/>
</dbReference>
<feature type="region of interest" description="Disordered" evidence="15">
    <location>
        <begin position="565"/>
        <end position="604"/>
    </location>
</feature>
<dbReference type="GO" id="GO:0005524">
    <property type="term" value="F:ATP binding"/>
    <property type="evidence" value="ECO:0007669"/>
    <property type="project" value="UniProtKB-UniRule"/>
</dbReference>
<dbReference type="PANTHER" id="PTHR47982">
    <property type="entry name" value="PROLINE-RICH RECEPTOR-LIKE PROTEIN KINASE PERK4"/>
    <property type="match status" value="1"/>
</dbReference>
<feature type="compositionally biased region" description="Acidic residues" evidence="15">
    <location>
        <begin position="438"/>
        <end position="448"/>
    </location>
</feature>
<keyword evidence="7 14" id="KW-0547">Nucleotide-binding</keyword>
<dbReference type="Gene3D" id="1.10.510.10">
    <property type="entry name" value="Transferase(Phosphotransferase) domain 1"/>
    <property type="match status" value="1"/>
</dbReference>
<evidence type="ECO:0000256" key="14">
    <source>
        <dbReference type="PROSITE-ProRule" id="PRU10141"/>
    </source>
</evidence>
<dbReference type="GO" id="GO:0004674">
    <property type="term" value="F:protein serine/threonine kinase activity"/>
    <property type="evidence" value="ECO:0007669"/>
    <property type="project" value="UniProtKB-KW"/>
</dbReference>
<dbReference type="EMBL" id="AP019299">
    <property type="protein sequence ID" value="BBH00585.1"/>
    <property type="molecule type" value="Genomic_DNA"/>
</dbReference>
<feature type="region of interest" description="Disordered" evidence="15">
    <location>
        <begin position="429"/>
        <end position="461"/>
    </location>
</feature>
<reference evidence="18" key="1">
    <citation type="journal article" date="2019" name="Science">
        <title>Mutation of a bHLH transcription factor allowed almond domestication.</title>
        <authorList>
            <person name="Sanchez-Perez R."/>
            <person name="Pavan S."/>
            <person name="Mazzeo R."/>
            <person name="Moldovan C."/>
            <person name="Aiese Cigliano R."/>
            <person name="Del Cueto J."/>
            <person name="Ricciardi F."/>
            <person name="Lotti C."/>
            <person name="Ricciardi L."/>
            <person name="Dicenta F."/>
            <person name="Lopez-Marques R.L."/>
            <person name="Lindberg Moller B."/>
        </authorList>
    </citation>
    <scope>NUCLEOTIDE SEQUENCE</scope>
</reference>
<evidence type="ECO:0000256" key="7">
    <source>
        <dbReference type="ARBA" id="ARBA00022741"/>
    </source>
</evidence>
<proteinExistence type="predicted"/>
<organism evidence="18">
    <name type="scientific">Prunus dulcis</name>
    <name type="common">Almond</name>
    <name type="synonym">Amygdalus dulcis</name>
    <dbReference type="NCBI Taxonomy" id="3755"/>
    <lineage>
        <taxon>Eukaryota</taxon>
        <taxon>Viridiplantae</taxon>
        <taxon>Streptophyta</taxon>
        <taxon>Embryophyta</taxon>
        <taxon>Tracheophyta</taxon>
        <taxon>Spermatophyta</taxon>
        <taxon>Magnoliopsida</taxon>
        <taxon>eudicotyledons</taxon>
        <taxon>Gunneridae</taxon>
        <taxon>Pentapetalae</taxon>
        <taxon>rosids</taxon>
        <taxon>fabids</taxon>
        <taxon>Rosales</taxon>
        <taxon>Rosaceae</taxon>
        <taxon>Amygdaloideae</taxon>
        <taxon>Amygdaleae</taxon>
        <taxon>Prunus</taxon>
    </lineage>
</organism>
<evidence type="ECO:0000259" key="17">
    <source>
        <dbReference type="PROSITE" id="PS50011"/>
    </source>
</evidence>
<dbReference type="InterPro" id="IPR011009">
    <property type="entry name" value="Kinase-like_dom_sf"/>
</dbReference>
<name>A0A4Y1R985_PRUDU</name>
<feature type="compositionally biased region" description="Low complexity" evidence="15">
    <location>
        <begin position="566"/>
        <end position="593"/>
    </location>
</feature>
<dbReference type="AlphaFoldDB" id="A0A4Y1R985"/>
<evidence type="ECO:0000256" key="8">
    <source>
        <dbReference type="ARBA" id="ARBA00022777"/>
    </source>
</evidence>
<sequence>MGFNLKWFPYQMSASLAAILGGAAGAVTLVGITIILIWFCLSHNRSVSRTSETGSSDPSVQVGRHAGVELSMRETRRFQMEELSLATKNFSDTNLIGEGKFGEVYMGFLQDGMLVAIKRRPGTPSQEFINEVHYLSAIQHRHIVTLLGYCQENNLQFLVYEYIHSGSVSSHLYGSGQHSRKKLEFKNRLSIALGAAKGLAHLHSLSPRLVHKDFKTANVLVDEDLLAKVADAGIRNFLGRVDIAGPSSQVTADEMFLAPELRWGCGEGVREFRRFSEKSDIYSFGVFLLELVSGREAGELASSDSNQNLVEWVQNIQDNSNVSCIIDERLGNSFTGEAMEGFIHLIMRCLEPSSERRPAMSHVVMELDRIHEKEISLTTIMGEGPSTVIPGRGTSSEASPSATLTHEYRLAVQTQSYNEIWSRIHEVHDHHHHHHDEVEGDLDSNSDSDSEKENHHERQRQRQRLLLEQVLQPNRQCVEEALRQAKPNSLTRLVSDYFDQSENTTQVCLMLHRYVYRARELYAPLHQLLDVVQSEEESLSLNLSQSQCSRALEVFLQFDRHDNPFPSLTTPTPTISTTCSAASPSSSTSSTPASAPPAPESDSFAAPLLPLPSASLALPSESPSLPSPSLSMPSLPPSSLLQGRLCAAIPPPLAMALALLVAVAAAAAA</sequence>
<comment type="catalytic activity">
    <reaction evidence="12">
        <text>L-threonyl-[protein] + ATP = O-phospho-L-threonyl-[protein] + ADP + H(+)</text>
        <dbReference type="Rhea" id="RHEA:46608"/>
        <dbReference type="Rhea" id="RHEA-COMP:11060"/>
        <dbReference type="Rhea" id="RHEA-COMP:11605"/>
        <dbReference type="ChEBI" id="CHEBI:15378"/>
        <dbReference type="ChEBI" id="CHEBI:30013"/>
        <dbReference type="ChEBI" id="CHEBI:30616"/>
        <dbReference type="ChEBI" id="CHEBI:61977"/>
        <dbReference type="ChEBI" id="CHEBI:456216"/>
        <dbReference type="EC" id="2.7.11.1"/>
    </reaction>
</comment>
<evidence type="ECO:0000256" key="9">
    <source>
        <dbReference type="ARBA" id="ARBA00022840"/>
    </source>
</evidence>
<dbReference type="Gene3D" id="3.30.200.20">
    <property type="entry name" value="Phosphorylase Kinase, domain 1"/>
    <property type="match status" value="1"/>
</dbReference>
<keyword evidence="8 18" id="KW-0418">Kinase</keyword>
<evidence type="ECO:0000256" key="4">
    <source>
        <dbReference type="ARBA" id="ARBA00022527"/>
    </source>
</evidence>
<evidence type="ECO:0000256" key="13">
    <source>
        <dbReference type="ARBA" id="ARBA00048679"/>
    </source>
</evidence>
<feature type="domain" description="Protein kinase" evidence="17">
    <location>
        <begin position="90"/>
        <end position="374"/>
    </location>
</feature>
<dbReference type="Pfam" id="PF07714">
    <property type="entry name" value="PK_Tyr_Ser-Thr"/>
    <property type="match status" value="1"/>
</dbReference>
<dbReference type="PROSITE" id="PS00108">
    <property type="entry name" value="PROTEIN_KINASE_ST"/>
    <property type="match status" value="1"/>
</dbReference>
<dbReference type="FunFam" id="3.30.200.20:FF:000523">
    <property type="entry name" value="Protein kinase superfamily protein"/>
    <property type="match status" value="1"/>
</dbReference>
<keyword evidence="11 16" id="KW-0472">Membrane</keyword>
<dbReference type="PROSITE" id="PS00107">
    <property type="entry name" value="PROTEIN_KINASE_ATP"/>
    <property type="match status" value="1"/>
</dbReference>
<comment type="catalytic activity">
    <reaction evidence="13">
        <text>L-seryl-[protein] + ATP = O-phospho-L-seryl-[protein] + ADP + H(+)</text>
        <dbReference type="Rhea" id="RHEA:17989"/>
        <dbReference type="Rhea" id="RHEA-COMP:9863"/>
        <dbReference type="Rhea" id="RHEA-COMP:11604"/>
        <dbReference type="ChEBI" id="CHEBI:15378"/>
        <dbReference type="ChEBI" id="CHEBI:29999"/>
        <dbReference type="ChEBI" id="CHEBI:30616"/>
        <dbReference type="ChEBI" id="CHEBI:83421"/>
        <dbReference type="ChEBI" id="CHEBI:456216"/>
        <dbReference type="EC" id="2.7.11.1"/>
    </reaction>
</comment>
<keyword evidence="3" id="KW-1003">Cell membrane</keyword>
<keyword evidence="5" id="KW-0808">Transferase</keyword>
<evidence type="ECO:0000256" key="16">
    <source>
        <dbReference type="SAM" id="Phobius"/>
    </source>
</evidence>
<keyword evidence="4" id="KW-0723">Serine/threonine-protein kinase</keyword>
<protein>
    <recommendedName>
        <fullName evidence="2">non-specific serine/threonine protein kinase</fullName>
        <ecNumber evidence="2">2.7.11.1</ecNumber>
    </recommendedName>
</protein>
<evidence type="ECO:0000256" key="10">
    <source>
        <dbReference type="ARBA" id="ARBA00022989"/>
    </source>
</evidence>
<dbReference type="FunFam" id="1.10.510.10:FF:000430">
    <property type="entry name" value="Protein kinase superfamily protein"/>
    <property type="match status" value="1"/>
</dbReference>
<feature type="binding site" evidence="14">
    <location>
        <position position="118"/>
    </location>
    <ligand>
        <name>ATP</name>
        <dbReference type="ChEBI" id="CHEBI:30616"/>
    </ligand>
</feature>
<keyword evidence="10 16" id="KW-1133">Transmembrane helix</keyword>
<evidence type="ECO:0000256" key="12">
    <source>
        <dbReference type="ARBA" id="ARBA00047899"/>
    </source>
</evidence>
<keyword evidence="9 14" id="KW-0067">ATP-binding</keyword>
<dbReference type="InterPro" id="IPR001245">
    <property type="entry name" value="Ser-Thr/Tyr_kinase_cat_dom"/>
</dbReference>
<comment type="subcellular location">
    <subcellularLocation>
        <location evidence="1">Cell membrane</location>
        <topology evidence="1">Single-pass membrane protein</topology>
    </subcellularLocation>
</comment>
<evidence type="ECO:0000313" key="18">
    <source>
        <dbReference type="EMBL" id="BBH00585.1"/>
    </source>
</evidence>
<dbReference type="InterPro" id="IPR008271">
    <property type="entry name" value="Ser/Thr_kinase_AS"/>
</dbReference>
<dbReference type="InterPro" id="IPR047117">
    <property type="entry name" value="PERK1-13-like"/>
</dbReference>
<evidence type="ECO:0000256" key="1">
    <source>
        <dbReference type="ARBA" id="ARBA00004162"/>
    </source>
</evidence>
<dbReference type="InterPro" id="IPR017441">
    <property type="entry name" value="Protein_kinase_ATP_BS"/>
</dbReference>
<evidence type="ECO:0000256" key="3">
    <source>
        <dbReference type="ARBA" id="ARBA00022475"/>
    </source>
</evidence>
<evidence type="ECO:0000256" key="5">
    <source>
        <dbReference type="ARBA" id="ARBA00022679"/>
    </source>
</evidence>
<keyword evidence="6 16" id="KW-0812">Transmembrane</keyword>
<dbReference type="SUPFAM" id="SSF56112">
    <property type="entry name" value="Protein kinase-like (PK-like)"/>
    <property type="match status" value="1"/>
</dbReference>
<evidence type="ECO:0000256" key="2">
    <source>
        <dbReference type="ARBA" id="ARBA00012513"/>
    </source>
</evidence>
<evidence type="ECO:0000256" key="15">
    <source>
        <dbReference type="SAM" id="MobiDB-lite"/>
    </source>
</evidence>
<feature type="region of interest" description="Disordered" evidence="15">
    <location>
        <begin position="382"/>
        <end position="404"/>
    </location>
</feature>
<dbReference type="EC" id="2.7.11.1" evidence="2"/>